<evidence type="ECO:0000313" key="8">
    <source>
        <dbReference type="EMBL" id="CRK36703.1"/>
    </source>
</evidence>
<dbReference type="AlphaFoldDB" id="A0A0G4KHK5"/>
<evidence type="ECO:0000256" key="2">
    <source>
        <dbReference type="ARBA" id="ARBA00022630"/>
    </source>
</evidence>
<evidence type="ECO:0000256" key="1">
    <source>
        <dbReference type="ARBA" id="ARBA00005466"/>
    </source>
</evidence>
<feature type="non-terminal residue" evidence="7">
    <location>
        <position position="1"/>
    </location>
</feature>
<keyword evidence="4" id="KW-0560">Oxidoreductase</keyword>
<dbReference type="InterPro" id="IPR016169">
    <property type="entry name" value="FAD-bd_PCMH_sub2"/>
</dbReference>
<dbReference type="EMBL" id="CVQI01029335">
    <property type="protein sequence ID" value="CRK36703.1"/>
    <property type="molecule type" value="Genomic_DNA"/>
</dbReference>
<dbReference type="InterPro" id="IPR050416">
    <property type="entry name" value="FAD-linked_Oxidoreductase"/>
</dbReference>
<name>A0A0G4KHK5_VERLO</name>
<dbReference type="PROSITE" id="PS51387">
    <property type="entry name" value="FAD_PCMH"/>
    <property type="match status" value="1"/>
</dbReference>
<feature type="domain" description="FAD-binding PCMH-type" evidence="6">
    <location>
        <begin position="71"/>
        <end position="242"/>
    </location>
</feature>
<gene>
    <name evidence="7" type="ORF">BN1708_002082</name>
    <name evidence="8" type="ORF">BN1723_015114</name>
</gene>
<keyword evidence="5" id="KW-0732">Signal</keyword>
<evidence type="ECO:0000256" key="3">
    <source>
        <dbReference type="ARBA" id="ARBA00022827"/>
    </source>
</evidence>
<dbReference type="GO" id="GO:0071949">
    <property type="term" value="F:FAD binding"/>
    <property type="evidence" value="ECO:0007669"/>
    <property type="project" value="InterPro"/>
</dbReference>
<feature type="signal peptide" evidence="5">
    <location>
        <begin position="1"/>
        <end position="27"/>
    </location>
</feature>
<accession>A0A0G4KHK5</accession>
<dbReference type="InterPro" id="IPR016166">
    <property type="entry name" value="FAD-bd_PCMH"/>
</dbReference>
<dbReference type="InterPro" id="IPR006094">
    <property type="entry name" value="Oxid_FAD_bind_N"/>
</dbReference>
<dbReference type="SUPFAM" id="SSF56176">
    <property type="entry name" value="FAD-binding/transporter-associated domain-like"/>
    <property type="match status" value="1"/>
</dbReference>
<dbReference type="Gene3D" id="3.30.465.10">
    <property type="match status" value="1"/>
</dbReference>
<dbReference type="PANTHER" id="PTHR42973">
    <property type="entry name" value="BINDING OXIDOREDUCTASE, PUTATIVE (AFU_ORTHOLOGUE AFUA_1G17690)-RELATED"/>
    <property type="match status" value="1"/>
</dbReference>
<keyword evidence="2" id="KW-0285">Flavoprotein</keyword>
<feature type="chain" id="PRO_5010419900" description="FAD-binding PCMH-type domain-containing protein" evidence="5">
    <location>
        <begin position="28"/>
        <end position="503"/>
    </location>
</feature>
<evidence type="ECO:0000256" key="4">
    <source>
        <dbReference type="ARBA" id="ARBA00023002"/>
    </source>
</evidence>
<sequence>GINMLYSGALTATLAACAAATGSGVRARGIITNDGVRCACNQLATADPDALLRPNSTQYSAQCINVWDKRSNLAPACIYLPTTAESAANAIGIFNTCGAQFAVRGGGHMNAPGSNSINDGVLLALNNLRDIKVNDEDYTVEVAPGNKWVDVYEALAPFKRYAIGGRLKTIGVPGLTLIGGVSYFLNKYGYTMDNVVSYDVILGNGTSVQASQHINPELFWSLKGGAGNFGLVTKFVMKTYDVPLVTSTMQVFSESAVPAFIKATCDMVLSEDGSVGAGAVINLNYNVSTKLVTPQIFGLQETTESPPSRFANFTAIPAVKRIHNVTEPVHWHSKLESPNQVFRIQFGHHTIKLDADQLFWVYQQWRNAVEDIADVKGILPTLVLNSAPKSAAAVGKNNGVGNAFGLDTEESYIWWQIATSWDRPEDDLRVEAWAKNLLGRLHKANKDKGLATEFLYIGDAAEWQDPIQTYGEENLRRLRAARDQYDPSLVFTKLAWGGFKLGF</sequence>
<reference evidence="9 10" key="1">
    <citation type="submission" date="2015-05" db="EMBL/GenBank/DDBJ databases">
        <authorList>
            <person name="Fogelqvist Johan"/>
        </authorList>
    </citation>
    <scope>NUCLEOTIDE SEQUENCE [LARGE SCALE GENOMIC DNA]</scope>
    <source>
        <strain evidence="7">VL1</strain>
        <strain evidence="8">VL2</strain>
    </source>
</reference>
<dbReference type="Proteomes" id="UP000044602">
    <property type="component" value="Unassembled WGS sequence"/>
</dbReference>
<dbReference type="InterPro" id="IPR036318">
    <property type="entry name" value="FAD-bd_PCMH-like_sf"/>
</dbReference>
<proteinExistence type="inferred from homology"/>
<protein>
    <recommendedName>
        <fullName evidence="6">FAD-binding PCMH-type domain-containing protein</fullName>
    </recommendedName>
</protein>
<dbReference type="Pfam" id="PF01565">
    <property type="entry name" value="FAD_binding_4"/>
    <property type="match status" value="1"/>
</dbReference>
<evidence type="ECO:0000313" key="9">
    <source>
        <dbReference type="Proteomes" id="UP000044602"/>
    </source>
</evidence>
<evidence type="ECO:0000259" key="6">
    <source>
        <dbReference type="PROSITE" id="PS51387"/>
    </source>
</evidence>
<dbReference type="STRING" id="100787.A0A0G4KHK5"/>
<dbReference type="GO" id="GO:0016491">
    <property type="term" value="F:oxidoreductase activity"/>
    <property type="evidence" value="ECO:0007669"/>
    <property type="project" value="UniProtKB-KW"/>
</dbReference>
<evidence type="ECO:0000256" key="5">
    <source>
        <dbReference type="SAM" id="SignalP"/>
    </source>
</evidence>
<dbReference type="Proteomes" id="UP000045706">
    <property type="component" value="Unassembled WGS sequence"/>
</dbReference>
<comment type="similarity">
    <text evidence="1">Belongs to the oxygen-dependent FAD-linked oxidoreductase family.</text>
</comment>
<evidence type="ECO:0000313" key="7">
    <source>
        <dbReference type="EMBL" id="CRJ95946.1"/>
    </source>
</evidence>
<keyword evidence="3" id="KW-0274">FAD</keyword>
<evidence type="ECO:0000313" key="10">
    <source>
        <dbReference type="Proteomes" id="UP000045706"/>
    </source>
</evidence>
<organism evidence="7 9">
    <name type="scientific">Verticillium longisporum</name>
    <name type="common">Verticillium dahliae var. longisporum</name>
    <dbReference type="NCBI Taxonomy" id="100787"/>
    <lineage>
        <taxon>Eukaryota</taxon>
        <taxon>Fungi</taxon>
        <taxon>Dikarya</taxon>
        <taxon>Ascomycota</taxon>
        <taxon>Pezizomycotina</taxon>
        <taxon>Sordariomycetes</taxon>
        <taxon>Hypocreomycetidae</taxon>
        <taxon>Glomerellales</taxon>
        <taxon>Plectosphaerellaceae</taxon>
        <taxon>Verticillium</taxon>
    </lineage>
</organism>
<dbReference type="PANTHER" id="PTHR42973:SF53">
    <property type="entry name" value="FAD-BINDING PCMH-TYPE DOMAIN-CONTAINING PROTEIN-RELATED"/>
    <property type="match status" value="1"/>
</dbReference>
<keyword evidence="9" id="KW-1185">Reference proteome</keyword>
<dbReference type="EMBL" id="CVQH01001113">
    <property type="protein sequence ID" value="CRJ95946.1"/>
    <property type="molecule type" value="Genomic_DNA"/>
</dbReference>